<feature type="region of interest" description="Disordered" evidence="1">
    <location>
        <begin position="1"/>
        <end position="59"/>
    </location>
</feature>
<evidence type="ECO:0000313" key="2">
    <source>
        <dbReference type="EMBL" id="CAB4146305.1"/>
    </source>
</evidence>
<feature type="region of interest" description="Disordered" evidence="1">
    <location>
        <begin position="84"/>
        <end position="137"/>
    </location>
</feature>
<dbReference type="EMBL" id="LR796462">
    <property type="protein sequence ID" value="CAB4146305.1"/>
    <property type="molecule type" value="Genomic_DNA"/>
</dbReference>
<dbReference type="EMBL" id="LR797445">
    <property type="protein sequence ID" value="CAB4217414.1"/>
    <property type="molecule type" value="Genomic_DNA"/>
</dbReference>
<reference evidence="3" key="1">
    <citation type="submission" date="2020-05" db="EMBL/GenBank/DDBJ databases">
        <authorList>
            <person name="Chiriac C."/>
            <person name="Salcher M."/>
            <person name="Ghai R."/>
            <person name="Kavagutti S V."/>
        </authorList>
    </citation>
    <scope>NUCLEOTIDE SEQUENCE</scope>
</reference>
<dbReference type="EMBL" id="LR797255">
    <property type="protein sequence ID" value="CAB4197467.1"/>
    <property type="molecule type" value="Genomic_DNA"/>
</dbReference>
<evidence type="ECO:0000256" key="1">
    <source>
        <dbReference type="SAM" id="MobiDB-lite"/>
    </source>
</evidence>
<organism evidence="3">
    <name type="scientific">uncultured Caudovirales phage</name>
    <dbReference type="NCBI Taxonomy" id="2100421"/>
    <lineage>
        <taxon>Viruses</taxon>
        <taxon>Duplodnaviria</taxon>
        <taxon>Heunggongvirae</taxon>
        <taxon>Uroviricota</taxon>
        <taxon>Caudoviricetes</taxon>
        <taxon>Peduoviridae</taxon>
        <taxon>Maltschvirus</taxon>
        <taxon>Maltschvirus maltsch</taxon>
    </lineage>
</organism>
<proteinExistence type="predicted"/>
<sequence length="461" mass="48995">MATNATITPSPGVVPKTEDPKFDPQTGLPIVPSGAVSGAPAPANPPPVAPVAGASTAPAPVAPVNNLLVAPLPPTIAPVQMDLGASTESKERIDAGRNASAERMQTERLTERKAPISPRLGIGGQPITDANPRGDAGGSYFTGANRALTYPERQAKVAENNRGKPRVIESQEAFLARPLKSEGERQAAANIVAQNKYDTAEATHAFTDDQGMGDTGAQEKPNDAARVAMAQSILAPDRKTLTPYQLLTQATGGKEQANARLKKTAEYRAANPGIMFSQGDTTKWDKPLEIGRNSLQDPLADAEYNRGTGVISTGKRFANSMPQEQLNTLRHEGLGHATDKEGFNATGDFVTGKAGAGYLRQATEVIARLRQLPDLNGGGMHPSTSTQALDLLSSYGFVEPGSRQKATRKLTSENGDIQDMLTDYLRMSPKEQKAWRKRASEIMPGTAQNKPFTPDPNAFIA</sequence>
<dbReference type="EMBL" id="LR797173">
    <property type="protein sequence ID" value="CAB4191346.1"/>
    <property type="molecule type" value="Genomic_DNA"/>
</dbReference>
<evidence type="ECO:0000313" key="5">
    <source>
        <dbReference type="EMBL" id="CAB4217414.1"/>
    </source>
</evidence>
<protein>
    <submittedName>
        <fullName evidence="3">Uncharacterized protein</fullName>
    </submittedName>
</protein>
<feature type="compositionally biased region" description="Basic and acidic residues" evidence="1">
    <location>
        <begin position="104"/>
        <end position="114"/>
    </location>
</feature>
<evidence type="ECO:0000313" key="3">
    <source>
        <dbReference type="EMBL" id="CAB4191346.1"/>
    </source>
</evidence>
<gene>
    <name evidence="3" type="ORF">UFOVP1225_26</name>
    <name evidence="4" type="ORF">UFOVP1319_16</name>
    <name evidence="5" type="ORF">UFOVP1591_26</name>
    <name evidence="2" type="ORF">UFOVP478_51</name>
</gene>
<evidence type="ECO:0000313" key="4">
    <source>
        <dbReference type="EMBL" id="CAB4197467.1"/>
    </source>
</evidence>
<feature type="compositionally biased region" description="Low complexity" evidence="1">
    <location>
        <begin position="31"/>
        <end position="41"/>
    </location>
</feature>
<feature type="compositionally biased region" description="Low complexity" evidence="1">
    <location>
        <begin position="50"/>
        <end position="59"/>
    </location>
</feature>
<accession>A0A6J5R9U8</accession>
<name>A0A6J5R9U8_9CAUD</name>